<gene>
    <name evidence="5" type="primary">bamD</name>
    <name evidence="5" type="ORF">D3Y59_08910</name>
</gene>
<feature type="domain" description="Outer membrane lipoprotein BamD-like" evidence="4">
    <location>
        <begin position="33"/>
        <end position="187"/>
    </location>
</feature>
<organism evidence="5 6">
    <name type="scientific">Hymenobacter oligotrophus</name>
    <dbReference type="NCBI Taxonomy" id="2319843"/>
    <lineage>
        <taxon>Bacteria</taxon>
        <taxon>Pseudomonadati</taxon>
        <taxon>Bacteroidota</taxon>
        <taxon>Cytophagia</taxon>
        <taxon>Cytophagales</taxon>
        <taxon>Hymenobacteraceae</taxon>
        <taxon>Hymenobacter</taxon>
    </lineage>
</organism>
<dbReference type="NCBIfam" id="TIGR03302">
    <property type="entry name" value="OM_YfiO"/>
    <property type="match status" value="1"/>
</dbReference>
<keyword evidence="1" id="KW-0732">Signal</keyword>
<evidence type="ECO:0000259" key="4">
    <source>
        <dbReference type="Pfam" id="PF13525"/>
    </source>
</evidence>
<protein>
    <submittedName>
        <fullName evidence="5">Outer membrane protein assembly factor BamD</fullName>
    </submittedName>
</protein>
<dbReference type="Pfam" id="PF13525">
    <property type="entry name" value="YfiO"/>
    <property type="match status" value="1"/>
</dbReference>
<evidence type="ECO:0000256" key="3">
    <source>
        <dbReference type="ARBA" id="ARBA00023237"/>
    </source>
</evidence>
<dbReference type="PROSITE" id="PS51257">
    <property type="entry name" value="PROKAR_LIPOPROTEIN"/>
    <property type="match status" value="1"/>
</dbReference>
<dbReference type="SUPFAM" id="SSF48452">
    <property type="entry name" value="TPR-like"/>
    <property type="match status" value="1"/>
</dbReference>
<keyword evidence="2" id="KW-0472">Membrane</keyword>
<dbReference type="OrthoDB" id="9770761at2"/>
<sequence length="282" mass="32441">MSVFRLRVVALLMSTLLLGACSSYQKLLKSTDVNKKYTAAIDYYENKHDYYKAGTLLEPLIPLLKGRPEAEKAEFYFANTNYRQRNYTLSAYYFDQFAATYPASPFAEEAEFMHAKSLFKDSPEFELDQTNTFAALESIQEFLNRRPESKFRSEAEGMSNELQKKLDVKAFESAKLYYSLRYFQSAVVALNGFQQQYPSSPYGEQVAYLKFVSQYELARESVENKQRERYAEAVAYYQAFVDAFPQSKNLKDAEQLYDSAQKFLKENQPASEGATATTPKAQ</sequence>
<accession>A0A3B7R7X4</accession>
<dbReference type="Proteomes" id="UP000262802">
    <property type="component" value="Chromosome"/>
</dbReference>
<dbReference type="InterPro" id="IPR017689">
    <property type="entry name" value="BamD"/>
</dbReference>
<evidence type="ECO:0000313" key="5">
    <source>
        <dbReference type="EMBL" id="AYA37159.1"/>
    </source>
</evidence>
<dbReference type="EMBL" id="CP032317">
    <property type="protein sequence ID" value="AYA37159.1"/>
    <property type="molecule type" value="Genomic_DNA"/>
</dbReference>
<dbReference type="AlphaFoldDB" id="A0A3B7R7X4"/>
<name>A0A3B7R7X4_9BACT</name>
<keyword evidence="3" id="KW-0998">Cell outer membrane</keyword>
<evidence type="ECO:0000256" key="1">
    <source>
        <dbReference type="ARBA" id="ARBA00022729"/>
    </source>
</evidence>
<dbReference type="InterPro" id="IPR039565">
    <property type="entry name" value="BamD-like"/>
</dbReference>
<proteinExistence type="predicted"/>
<dbReference type="Pfam" id="PF13174">
    <property type="entry name" value="TPR_6"/>
    <property type="match status" value="1"/>
</dbReference>
<keyword evidence="6" id="KW-1185">Reference proteome</keyword>
<dbReference type="RefSeq" id="WP_119444735.1">
    <property type="nucleotide sequence ID" value="NZ_CP032317.1"/>
</dbReference>
<dbReference type="InterPro" id="IPR011990">
    <property type="entry name" value="TPR-like_helical_dom_sf"/>
</dbReference>
<dbReference type="Gene3D" id="1.25.40.10">
    <property type="entry name" value="Tetratricopeptide repeat domain"/>
    <property type="match status" value="1"/>
</dbReference>
<evidence type="ECO:0000313" key="6">
    <source>
        <dbReference type="Proteomes" id="UP000262802"/>
    </source>
</evidence>
<reference evidence="5 6" key="1">
    <citation type="submission" date="2018-09" db="EMBL/GenBank/DDBJ databases">
        <title>Hymenobacter medium sp. nov., isolated from R2A medium.</title>
        <authorList>
            <person name="Yingchao G."/>
        </authorList>
    </citation>
    <scope>NUCLEOTIDE SEQUENCE [LARGE SCALE GENOMIC DNA]</scope>
    <source>
        <strain evidence="6">sh-6</strain>
    </source>
</reference>
<dbReference type="KEGG" id="hyh:D3Y59_08910"/>
<dbReference type="InterPro" id="IPR019734">
    <property type="entry name" value="TPR_rpt"/>
</dbReference>
<evidence type="ECO:0000256" key="2">
    <source>
        <dbReference type="ARBA" id="ARBA00023136"/>
    </source>
</evidence>